<gene>
    <name evidence="3" type="ORF">Tci_037959</name>
</gene>
<sequence>VFSNLALTSSTADIGIVTAAPSTISSLLNSEMRTTFNEAILLEELFLRQKAKIDWLREGDSNSAYFHKVVKSRVSRSRVDVVSNSDGVLFENDHVPEALDVDNASDMIRMVSDTEIKNAMFSMGNEKSPSLDGFMAAFFKVAWDIVGKDVILDVCKFFINGKLLKELNHTIIVLIPKVSTPATVLISPNQSAFVLGRSIADNILLTQEIMHNYHLNHGTPRCAFKVDIQKAYDTVHWVSILWHVTYGLVEVQAMLEFMILGTEGYRCLGLGFDSSKASTSETKPISFVGSTAKLAGDGSTIKAYGSTIPGSVDPSTSQNVAERMLRTCLEPDEWIKDSSYSKHMTGNKSLFSTYKAYYRGNVVFRSNLKGKIIGKGLQIKQMEDRIFYNQSKYMKEMLKKFGLEDSKPTKTPMSTEIKLTKDDEADTVDSTKNRGLIGKIMPLPIQEDYKRTKEYKPQINRSKHIDKDIRESYHTLEDRLFHEGRFVTPSFIEQNNMLPPFQAIGVESFLKLDEPICRCFMTEFYHSLDVKEVVTTISTLNSSLDFKKSSYGPMPYAILLTRLFKHMLQSNPQSIVPFGSFTYHEHVMNPLDILRKTIKDKGKRVAPPLSSSSSSSSDENKEPSFLEFYEELSNNKDLTDAQKKE</sequence>
<dbReference type="EMBL" id="BKCJ010005302">
    <property type="protein sequence ID" value="GEU65981.1"/>
    <property type="molecule type" value="Genomic_DNA"/>
</dbReference>
<dbReference type="PANTHER" id="PTHR46890:SF48">
    <property type="entry name" value="RNA-DIRECTED DNA POLYMERASE"/>
    <property type="match status" value="1"/>
</dbReference>
<dbReference type="PANTHER" id="PTHR46890">
    <property type="entry name" value="NON-LTR RETROLELEMENT REVERSE TRANSCRIPTASE-LIKE PROTEIN-RELATED"/>
    <property type="match status" value="1"/>
</dbReference>
<comment type="caution">
    <text evidence="3">The sequence shown here is derived from an EMBL/GenBank/DDBJ whole genome shotgun (WGS) entry which is preliminary data.</text>
</comment>
<dbReference type="Pfam" id="PF22936">
    <property type="entry name" value="Pol_BBD"/>
    <property type="match status" value="1"/>
</dbReference>
<dbReference type="InterPro" id="IPR054722">
    <property type="entry name" value="PolX-like_BBD"/>
</dbReference>
<name>A0A6L2LVZ1_TANCI</name>
<protein>
    <recommendedName>
        <fullName evidence="2">Retrovirus-related Pol polyprotein from transposon TNT 1-94-like beta-barrel domain-containing protein</fullName>
    </recommendedName>
</protein>
<dbReference type="AlphaFoldDB" id="A0A6L2LVZ1"/>
<proteinExistence type="predicted"/>
<organism evidence="3">
    <name type="scientific">Tanacetum cinerariifolium</name>
    <name type="common">Dalmatian daisy</name>
    <name type="synonym">Chrysanthemum cinerariifolium</name>
    <dbReference type="NCBI Taxonomy" id="118510"/>
    <lineage>
        <taxon>Eukaryota</taxon>
        <taxon>Viridiplantae</taxon>
        <taxon>Streptophyta</taxon>
        <taxon>Embryophyta</taxon>
        <taxon>Tracheophyta</taxon>
        <taxon>Spermatophyta</taxon>
        <taxon>Magnoliopsida</taxon>
        <taxon>eudicotyledons</taxon>
        <taxon>Gunneridae</taxon>
        <taxon>Pentapetalae</taxon>
        <taxon>asterids</taxon>
        <taxon>campanulids</taxon>
        <taxon>Asterales</taxon>
        <taxon>Asteraceae</taxon>
        <taxon>Asteroideae</taxon>
        <taxon>Anthemideae</taxon>
        <taxon>Anthemidinae</taxon>
        <taxon>Tanacetum</taxon>
    </lineage>
</organism>
<accession>A0A6L2LVZ1</accession>
<evidence type="ECO:0000313" key="3">
    <source>
        <dbReference type="EMBL" id="GEU65981.1"/>
    </source>
</evidence>
<feature type="region of interest" description="Disordered" evidence="1">
    <location>
        <begin position="603"/>
        <end position="623"/>
    </location>
</feature>
<dbReference type="InterPro" id="IPR052343">
    <property type="entry name" value="Retrotransposon-Effector_Assoc"/>
</dbReference>
<evidence type="ECO:0000256" key="1">
    <source>
        <dbReference type="SAM" id="MobiDB-lite"/>
    </source>
</evidence>
<feature type="domain" description="Retrovirus-related Pol polyprotein from transposon TNT 1-94-like beta-barrel" evidence="2">
    <location>
        <begin position="334"/>
        <end position="377"/>
    </location>
</feature>
<feature type="non-terminal residue" evidence="3">
    <location>
        <position position="1"/>
    </location>
</feature>
<reference evidence="3" key="1">
    <citation type="journal article" date="2019" name="Sci. Rep.">
        <title>Draft genome of Tanacetum cinerariifolium, the natural source of mosquito coil.</title>
        <authorList>
            <person name="Yamashiro T."/>
            <person name="Shiraishi A."/>
            <person name="Satake H."/>
            <person name="Nakayama K."/>
        </authorList>
    </citation>
    <scope>NUCLEOTIDE SEQUENCE</scope>
</reference>
<evidence type="ECO:0000259" key="2">
    <source>
        <dbReference type="Pfam" id="PF22936"/>
    </source>
</evidence>